<sequence>MPSMYLHVCTVRLWLRYKVSSLSLGLGAVNSGFSFGFINGDTTI</sequence>
<protein>
    <submittedName>
        <fullName evidence="1">Uncharacterized protein</fullName>
    </submittedName>
</protein>
<reference evidence="1" key="1">
    <citation type="submission" date="2014-11" db="EMBL/GenBank/DDBJ databases">
        <authorList>
            <person name="Amaro Gonzalez C."/>
        </authorList>
    </citation>
    <scope>NUCLEOTIDE SEQUENCE</scope>
</reference>
<proteinExistence type="predicted"/>
<dbReference type="AlphaFoldDB" id="A0A0E9UHS6"/>
<dbReference type="EMBL" id="GBXM01044024">
    <property type="protein sequence ID" value="JAH64553.1"/>
    <property type="molecule type" value="Transcribed_RNA"/>
</dbReference>
<evidence type="ECO:0000313" key="1">
    <source>
        <dbReference type="EMBL" id="JAH64553.1"/>
    </source>
</evidence>
<organism evidence="1">
    <name type="scientific">Anguilla anguilla</name>
    <name type="common">European freshwater eel</name>
    <name type="synonym">Muraena anguilla</name>
    <dbReference type="NCBI Taxonomy" id="7936"/>
    <lineage>
        <taxon>Eukaryota</taxon>
        <taxon>Metazoa</taxon>
        <taxon>Chordata</taxon>
        <taxon>Craniata</taxon>
        <taxon>Vertebrata</taxon>
        <taxon>Euteleostomi</taxon>
        <taxon>Actinopterygii</taxon>
        <taxon>Neopterygii</taxon>
        <taxon>Teleostei</taxon>
        <taxon>Anguilliformes</taxon>
        <taxon>Anguillidae</taxon>
        <taxon>Anguilla</taxon>
    </lineage>
</organism>
<reference evidence="1" key="2">
    <citation type="journal article" date="2015" name="Fish Shellfish Immunol.">
        <title>Early steps in the European eel (Anguilla anguilla)-Vibrio vulnificus interaction in the gills: Role of the RtxA13 toxin.</title>
        <authorList>
            <person name="Callol A."/>
            <person name="Pajuelo D."/>
            <person name="Ebbesson L."/>
            <person name="Teles M."/>
            <person name="MacKenzie S."/>
            <person name="Amaro C."/>
        </authorList>
    </citation>
    <scope>NUCLEOTIDE SEQUENCE</scope>
</reference>
<name>A0A0E9UHS6_ANGAN</name>
<accession>A0A0E9UHS6</accession>